<reference evidence="2 3" key="1">
    <citation type="submission" date="2023-03" db="EMBL/GenBank/DDBJ databases">
        <title>High recombination rates correlate with genetic variation in Cardiocondyla obscurior ants.</title>
        <authorList>
            <person name="Errbii M."/>
        </authorList>
    </citation>
    <scope>NUCLEOTIDE SEQUENCE [LARGE SCALE GENOMIC DNA]</scope>
    <source>
        <strain evidence="2">Alpha-2009</strain>
        <tissue evidence="2">Whole body</tissue>
    </source>
</reference>
<keyword evidence="1" id="KW-0472">Membrane</keyword>
<sequence length="56" mass="6280">MLYYLLRLFLSGSIFVGITITVGVIFVFYLLMYKTLGMSEISKGSSYGAVDTKKDK</sequence>
<proteinExistence type="predicted"/>
<organism evidence="2 3">
    <name type="scientific">Cardiocondyla obscurior</name>
    <dbReference type="NCBI Taxonomy" id="286306"/>
    <lineage>
        <taxon>Eukaryota</taxon>
        <taxon>Metazoa</taxon>
        <taxon>Ecdysozoa</taxon>
        <taxon>Arthropoda</taxon>
        <taxon>Hexapoda</taxon>
        <taxon>Insecta</taxon>
        <taxon>Pterygota</taxon>
        <taxon>Neoptera</taxon>
        <taxon>Endopterygota</taxon>
        <taxon>Hymenoptera</taxon>
        <taxon>Apocrita</taxon>
        <taxon>Aculeata</taxon>
        <taxon>Formicoidea</taxon>
        <taxon>Formicidae</taxon>
        <taxon>Myrmicinae</taxon>
        <taxon>Cardiocondyla</taxon>
    </lineage>
</organism>
<evidence type="ECO:0000256" key="1">
    <source>
        <dbReference type="SAM" id="Phobius"/>
    </source>
</evidence>
<accession>A0AAW2F360</accession>
<dbReference type="EMBL" id="JADYXP020000015">
    <property type="protein sequence ID" value="KAL0109238.1"/>
    <property type="molecule type" value="Genomic_DNA"/>
</dbReference>
<feature type="transmembrane region" description="Helical" evidence="1">
    <location>
        <begin position="6"/>
        <end position="31"/>
    </location>
</feature>
<dbReference type="AlphaFoldDB" id="A0AAW2F360"/>
<dbReference type="Proteomes" id="UP001430953">
    <property type="component" value="Unassembled WGS sequence"/>
</dbReference>
<evidence type="ECO:0000313" key="2">
    <source>
        <dbReference type="EMBL" id="KAL0109238.1"/>
    </source>
</evidence>
<keyword evidence="1" id="KW-1133">Transmembrane helix</keyword>
<evidence type="ECO:0000313" key="3">
    <source>
        <dbReference type="Proteomes" id="UP001430953"/>
    </source>
</evidence>
<keyword evidence="3" id="KW-1185">Reference proteome</keyword>
<protein>
    <submittedName>
        <fullName evidence="2">Uncharacterized protein</fullName>
    </submittedName>
</protein>
<comment type="caution">
    <text evidence="2">The sequence shown here is derived from an EMBL/GenBank/DDBJ whole genome shotgun (WGS) entry which is preliminary data.</text>
</comment>
<gene>
    <name evidence="2" type="ORF">PUN28_014373</name>
</gene>
<keyword evidence="1" id="KW-0812">Transmembrane</keyword>
<name>A0AAW2F360_9HYME</name>